<feature type="compositionally biased region" description="Basic and acidic residues" evidence="6">
    <location>
        <begin position="71"/>
        <end position="81"/>
    </location>
</feature>
<evidence type="ECO:0000256" key="5">
    <source>
        <dbReference type="ARBA" id="ARBA00023136"/>
    </source>
</evidence>
<dbReference type="Pfam" id="PF00226">
    <property type="entry name" value="DnaJ"/>
    <property type="match status" value="1"/>
</dbReference>
<comment type="subcellular location">
    <subcellularLocation>
        <location evidence="1">Endoplasmic reticulum membrane</location>
        <topology evidence="1">Single-pass membrane protein</topology>
    </subcellularLocation>
</comment>
<reference evidence="8 9" key="2">
    <citation type="submission" date="2016-08" db="EMBL/GenBank/DDBJ databases">
        <title>Pervasive Adenine N6-methylation of Active Genes in Fungi.</title>
        <authorList>
            <consortium name="DOE Joint Genome Institute"/>
            <person name="Mondo S.J."/>
            <person name="Dannebaum R.O."/>
            <person name="Kuo R.C."/>
            <person name="Labutti K."/>
            <person name="Haridas S."/>
            <person name="Kuo A."/>
            <person name="Salamov A."/>
            <person name="Ahrendt S.R."/>
            <person name="Lipzen A."/>
            <person name="Sullivan W."/>
            <person name="Andreopoulos W.B."/>
            <person name="Clum A."/>
            <person name="Lindquist E."/>
            <person name="Daum C."/>
            <person name="Ramamoorthy G.K."/>
            <person name="Gryganskyi A."/>
            <person name="Culley D."/>
            <person name="Magnuson J.K."/>
            <person name="James T.Y."/>
            <person name="O'Malley M.A."/>
            <person name="Stajich J.E."/>
            <person name="Spatafora J.W."/>
            <person name="Visel A."/>
            <person name="Grigoriev I.V."/>
        </authorList>
    </citation>
    <scope>NUCLEOTIDE SEQUENCE [LARGE SCALE GENOMIC DNA]</scope>
    <source>
        <strain evidence="8 9">S4</strain>
    </source>
</reference>
<sequence>MEVNKGEALRCIDISKKYFAEGNYEKALKFANKSISLYETPEGKNWLRTLKENKDKKPEPASTEGLRNRKKADTSTREDSKPGLQNKNYTKEQLEEVEKIKNCKDYYELFGISKDASEADLKKAYRKLALKFHPDKNSAPGADEAFKVIGHAFAVLSDPEKRRQYDLLGPDMDKVPQRPSASPSGYGRQTYYYENEMTPEEIFRMMFGDFSFADVPRTQHFFYQRQPRYTRRPQQQQQEQNGERSLLYTFFQLLPLILLLIVSLPSFSGPKYPSYSFSPTHQYYKEAKTYQHEVPYYYNPSNYKFDDSRHFKKFEDSIEQQFFDTLVRNCELEKRRKSARINNARGLFGVDQKALEEAMRMKLYSCEKLHEYNFM</sequence>
<reference evidence="8 9" key="1">
    <citation type="submission" date="2016-08" db="EMBL/GenBank/DDBJ databases">
        <title>A Parts List for Fungal Cellulosomes Revealed by Comparative Genomics.</title>
        <authorList>
            <consortium name="DOE Joint Genome Institute"/>
            <person name="Haitjema C.H."/>
            <person name="Gilmore S.P."/>
            <person name="Henske J.K."/>
            <person name="Solomon K.V."/>
            <person name="De Groot R."/>
            <person name="Kuo A."/>
            <person name="Mondo S.J."/>
            <person name="Salamov A.A."/>
            <person name="Labutti K."/>
            <person name="Zhao Z."/>
            <person name="Chiniquy J."/>
            <person name="Barry K."/>
            <person name="Brewer H.M."/>
            <person name="Purvine S.O."/>
            <person name="Wright A.T."/>
            <person name="Boxma B."/>
            <person name="Van Alen T."/>
            <person name="Hackstein J.H."/>
            <person name="Baker S.E."/>
            <person name="Grigoriev I.V."/>
            <person name="O'Malley M.A."/>
        </authorList>
    </citation>
    <scope>NUCLEOTIDE SEQUENCE [LARGE SCALE GENOMIC DNA]</scope>
    <source>
        <strain evidence="8 9">S4</strain>
    </source>
</reference>
<name>A0A1Y1WC03_9FUNG</name>
<dbReference type="PRINTS" id="PR00625">
    <property type="entry name" value="JDOMAIN"/>
</dbReference>
<keyword evidence="2" id="KW-0812">Transmembrane</keyword>
<dbReference type="PROSITE" id="PS50076">
    <property type="entry name" value="DNAJ_2"/>
    <property type="match status" value="1"/>
</dbReference>
<dbReference type="InterPro" id="IPR015399">
    <property type="entry name" value="DUF1977_DnaJ-like"/>
</dbReference>
<keyword evidence="9" id="KW-1185">Reference proteome</keyword>
<gene>
    <name evidence="8" type="ORF">BCR32DRAFT_225578</name>
</gene>
<dbReference type="AlphaFoldDB" id="A0A1Y1WC03"/>
<protein>
    <submittedName>
        <fullName evidence="8">DnaJ-domain-containing protein</fullName>
    </submittedName>
</protein>
<organism evidence="8 9">
    <name type="scientific">Anaeromyces robustus</name>
    <dbReference type="NCBI Taxonomy" id="1754192"/>
    <lineage>
        <taxon>Eukaryota</taxon>
        <taxon>Fungi</taxon>
        <taxon>Fungi incertae sedis</taxon>
        <taxon>Chytridiomycota</taxon>
        <taxon>Chytridiomycota incertae sedis</taxon>
        <taxon>Neocallimastigomycetes</taxon>
        <taxon>Neocallimastigales</taxon>
        <taxon>Neocallimastigaceae</taxon>
        <taxon>Anaeromyces</taxon>
    </lineage>
</organism>
<keyword evidence="5" id="KW-0472">Membrane</keyword>
<dbReference type="PROSITE" id="PS00636">
    <property type="entry name" value="DNAJ_1"/>
    <property type="match status" value="1"/>
</dbReference>
<dbReference type="SUPFAM" id="SSF46565">
    <property type="entry name" value="Chaperone J-domain"/>
    <property type="match status" value="1"/>
</dbReference>
<evidence type="ECO:0000256" key="4">
    <source>
        <dbReference type="ARBA" id="ARBA00022989"/>
    </source>
</evidence>
<proteinExistence type="predicted"/>
<dbReference type="CDD" id="cd06257">
    <property type="entry name" value="DnaJ"/>
    <property type="match status" value="1"/>
</dbReference>
<dbReference type="InterPro" id="IPR051100">
    <property type="entry name" value="DnaJ_subfamily_B/C"/>
</dbReference>
<dbReference type="SMART" id="SM00271">
    <property type="entry name" value="DnaJ"/>
    <property type="match status" value="1"/>
</dbReference>
<dbReference type="GO" id="GO:0005789">
    <property type="term" value="C:endoplasmic reticulum membrane"/>
    <property type="evidence" value="ECO:0007669"/>
    <property type="project" value="UniProtKB-SubCell"/>
</dbReference>
<dbReference type="InterPro" id="IPR036869">
    <property type="entry name" value="J_dom_sf"/>
</dbReference>
<evidence type="ECO:0000256" key="3">
    <source>
        <dbReference type="ARBA" id="ARBA00022824"/>
    </source>
</evidence>
<dbReference type="GO" id="GO:0030544">
    <property type="term" value="F:Hsp70 protein binding"/>
    <property type="evidence" value="ECO:0007669"/>
    <property type="project" value="TreeGrafter"/>
</dbReference>
<dbReference type="GO" id="GO:0071218">
    <property type="term" value="P:cellular response to misfolded protein"/>
    <property type="evidence" value="ECO:0007669"/>
    <property type="project" value="TreeGrafter"/>
</dbReference>
<dbReference type="InterPro" id="IPR001623">
    <property type="entry name" value="DnaJ_domain"/>
</dbReference>
<feature type="compositionally biased region" description="Basic and acidic residues" evidence="6">
    <location>
        <begin position="50"/>
        <end position="59"/>
    </location>
</feature>
<dbReference type="Proteomes" id="UP000193944">
    <property type="component" value="Unassembled WGS sequence"/>
</dbReference>
<feature type="domain" description="J" evidence="7">
    <location>
        <begin position="105"/>
        <end position="169"/>
    </location>
</feature>
<dbReference type="InterPro" id="IPR018253">
    <property type="entry name" value="DnaJ_domain_CS"/>
</dbReference>
<dbReference type="STRING" id="1754192.A0A1Y1WC03"/>
<evidence type="ECO:0000256" key="2">
    <source>
        <dbReference type="ARBA" id="ARBA00022692"/>
    </source>
</evidence>
<dbReference type="PANTHER" id="PTHR43908">
    <property type="entry name" value="AT29763P-RELATED"/>
    <property type="match status" value="1"/>
</dbReference>
<evidence type="ECO:0000259" key="7">
    <source>
        <dbReference type="PROSITE" id="PS50076"/>
    </source>
</evidence>
<dbReference type="Pfam" id="PF09320">
    <property type="entry name" value="DUF1977"/>
    <property type="match status" value="1"/>
</dbReference>
<dbReference type="EMBL" id="MCFG01000404">
    <property type="protein sequence ID" value="ORX71057.1"/>
    <property type="molecule type" value="Genomic_DNA"/>
</dbReference>
<feature type="region of interest" description="Disordered" evidence="6">
    <location>
        <begin position="50"/>
        <end position="90"/>
    </location>
</feature>
<dbReference type="Gene3D" id="1.10.287.110">
    <property type="entry name" value="DnaJ domain"/>
    <property type="match status" value="1"/>
</dbReference>
<evidence type="ECO:0000256" key="1">
    <source>
        <dbReference type="ARBA" id="ARBA00004389"/>
    </source>
</evidence>
<evidence type="ECO:0000313" key="9">
    <source>
        <dbReference type="Proteomes" id="UP000193944"/>
    </source>
</evidence>
<keyword evidence="4" id="KW-1133">Transmembrane helix</keyword>
<evidence type="ECO:0000256" key="6">
    <source>
        <dbReference type="SAM" id="MobiDB-lite"/>
    </source>
</evidence>
<accession>A0A1Y1WC03</accession>
<dbReference type="PANTHER" id="PTHR43908:SF3">
    <property type="entry name" value="AT29763P-RELATED"/>
    <property type="match status" value="1"/>
</dbReference>
<keyword evidence="3" id="KW-0256">Endoplasmic reticulum</keyword>
<dbReference type="OrthoDB" id="1507364at2759"/>
<comment type="caution">
    <text evidence="8">The sequence shown here is derived from an EMBL/GenBank/DDBJ whole genome shotgun (WGS) entry which is preliminary data.</text>
</comment>
<evidence type="ECO:0000313" key="8">
    <source>
        <dbReference type="EMBL" id="ORX71057.1"/>
    </source>
</evidence>